<name>A0A8D8G348_CULPI</name>
<organism evidence="1">
    <name type="scientific">Culex pipiens</name>
    <name type="common">House mosquito</name>
    <dbReference type="NCBI Taxonomy" id="7175"/>
    <lineage>
        <taxon>Eukaryota</taxon>
        <taxon>Metazoa</taxon>
        <taxon>Ecdysozoa</taxon>
        <taxon>Arthropoda</taxon>
        <taxon>Hexapoda</taxon>
        <taxon>Insecta</taxon>
        <taxon>Pterygota</taxon>
        <taxon>Neoptera</taxon>
        <taxon>Endopterygota</taxon>
        <taxon>Diptera</taxon>
        <taxon>Nematocera</taxon>
        <taxon>Culicoidea</taxon>
        <taxon>Culicidae</taxon>
        <taxon>Culicinae</taxon>
        <taxon>Culicini</taxon>
        <taxon>Culex</taxon>
        <taxon>Culex</taxon>
    </lineage>
</organism>
<accession>A0A8D8G348</accession>
<reference evidence="1" key="1">
    <citation type="submission" date="2021-05" db="EMBL/GenBank/DDBJ databases">
        <authorList>
            <person name="Alioto T."/>
            <person name="Alioto T."/>
            <person name="Gomez Garrido J."/>
        </authorList>
    </citation>
    <scope>NUCLEOTIDE SEQUENCE</scope>
</reference>
<evidence type="ECO:0000313" key="1">
    <source>
        <dbReference type="EMBL" id="CAG6492268.1"/>
    </source>
</evidence>
<dbReference type="AlphaFoldDB" id="A0A8D8G348"/>
<protein>
    <submittedName>
        <fullName evidence="1">(northern house mosquito) hypothetical protein</fullName>
    </submittedName>
</protein>
<proteinExistence type="predicted"/>
<dbReference type="EMBL" id="HBUE01120518">
    <property type="protein sequence ID" value="CAG6492268.1"/>
    <property type="molecule type" value="Transcribed_RNA"/>
</dbReference>
<sequence>MSSNTVDPYENICKEEVIRFVSITPRLQRILYCKLNPKLPLTNAEVLKLNQMICDHFFGKLNARGITIPTEPKKQLALAIVESWEHLATTMSERPRESEWFWEHGGGNSGIHTGRIQNWIRNDRFKSGAKKSRSSTVPISPEMSEAIDALEAESDDEDEPTHLIELMTTTFAARNTIRFKTKSSLFDVHGFKFLLRFPGQLILQEYHLMYPKSTCSYPEYAQSCAMLNNFYDEIKCYDIQVLMRIKKKLGSQGRKCKAIDSSLTAGEDFIAEVVRWQKDSADSVQSFINNTTIDHPYILCDAKPFELGTYYVIWKGWVISSNDAFYPAFDLLYKMYKVFNESIPAGLKSTILLFDTLIYNISVFTKNEGVNRVVDMIRKSKNRSV</sequence>